<evidence type="ECO:0000256" key="8">
    <source>
        <dbReference type="PROSITE-ProRule" id="PRU00284"/>
    </source>
</evidence>
<evidence type="ECO:0000256" key="6">
    <source>
        <dbReference type="ARBA" id="ARBA00023224"/>
    </source>
</evidence>
<evidence type="ECO:0000256" key="5">
    <source>
        <dbReference type="ARBA" id="ARBA00023136"/>
    </source>
</evidence>
<dbReference type="InterPro" id="IPR001610">
    <property type="entry name" value="PAC"/>
</dbReference>
<dbReference type="FunFam" id="1.10.287.950:FF:000001">
    <property type="entry name" value="Methyl-accepting chemotaxis sensory transducer"/>
    <property type="match status" value="1"/>
</dbReference>
<evidence type="ECO:0000259" key="13">
    <source>
        <dbReference type="PROSITE" id="PS50885"/>
    </source>
</evidence>
<dbReference type="InterPro" id="IPR003660">
    <property type="entry name" value="HAMP_dom"/>
</dbReference>
<feature type="transmembrane region" description="Helical" evidence="10">
    <location>
        <begin position="170"/>
        <end position="190"/>
    </location>
</feature>
<dbReference type="PROSITE" id="PS50111">
    <property type="entry name" value="CHEMOTAXIS_TRANSDUC_2"/>
    <property type="match status" value="1"/>
</dbReference>
<feature type="domain" description="Methyl-accepting transducer" evidence="11">
    <location>
        <begin position="304"/>
        <end position="533"/>
    </location>
</feature>
<dbReference type="GO" id="GO:0004888">
    <property type="term" value="F:transmembrane signaling receptor activity"/>
    <property type="evidence" value="ECO:0007669"/>
    <property type="project" value="InterPro"/>
</dbReference>
<dbReference type="PROSITE" id="PS50885">
    <property type="entry name" value="HAMP"/>
    <property type="match status" value="1"/>
</dbReference>
<dbReference type="CDD" id="cd11386">
    <property type="entry name" value="MCP_signal"/>
    <property type="match status" value="1"/>
</dbReference>
<evidence type="ECO:0000313" key="15">
    <source>
        <dbReference type="Proteomes" id="UP000243063"/>
    </source>
</evidence>
<evidence type="ECO:0000256" key="7">
    <source>
        <dbReference type="ARBA" id="ARBA00029447"/>
    </source>
</evidence>
<dbReference type="InterPro" id="IPR000014">
    <property type="entry name" value="PAS"/>
</dbReference>
<comment type="similarity">
    <text evidence="7">Belongs to the methyl-accepting chemotaxis (MCP) protein family.</text>
</comment>
<dbReference type="STRING" id="1245526.SAMN05216580_1752"/>
<dbReference type="PANTHER" id="PTHR43531">
    <property type="entry name" value="PROTEIN ICFG"/>
    <property type="match status" value="1"/>
</dbReference>
<keyword evidence="5 10" id="KW-0472">Membrane</keyword>
<keyword evidence="2" id="KW-0488">Methylation</keyword>
<evidence type="ECO:0000256" key="10">
    <source>
        <dbReference type="SAM" id="Phobius"/>
    </source>
</evidence>
<gene>
    <name evidence="14" type="ORF">SAMN05216580_1752</name>
</gene>
<dbReference type="InterPro" id="IPR004089">
    <property type="entry name" value="MCPsignal_dom"/>
</dbReference>
<feature type="domain" description="PAS" evidence="12">
    <location>
        <begin position="26"/>
        <end position="77"/>
    </location>
</feature>
<dbReference type="InterPro" id="IPR051310">
    <property type="entry name" value="MCP_chemotaxis"/>
</dbReference>
<dbReference type="Pfam" id="PF00015">
    <property type="entry name" value="MCPsignal"/>
    <property type="match status" value="1"/>
</dbReference>
<evidence type="ECO:0000259" key="11">
    <source>
        <dbReference type="PROSITE" id="PS50111"/>
    </source>
</evidence>
<dbReference type="NCBIfam" id="TIGR00229">
    <property type="entry name" value="sensory_box"/>
    <property type="match status" value="1"/>
</dbReference>
<dbReference type="RefSeq" id="WP_090213676.1">
    <property type="nucleotide sequence ID" value="NZ_LT629780.1"/>
</dbReference>
<keyword evidence="4 10" id="KW-1133">Transmembrane helix</keyword>
<keyword evidence="15" id="KW-1185">Reference proteome</keyword>
<dbReference type="InterPro" id="IPR013655">
    <property type="entry name" value="PAS_fold_3"/>
</dbReference>
<keyword evidence="3 10" id="KW-0812">Transmembrane</keyword>
<dbReference type="GO" id="GO:0006935">
    <property type="term" value="P:chemotaxis"/>
    <property type="evidence" value="ECO:0007669"/>
    <property type="project" value="InterPro"/>
</dbReference>
<proteinExistence type="inferred from homology"/>
<dbReference type="SMART" id="SM00086">
    <property type="entry name" value="PAC"/>
    <property type="match status" value="1"/>
</dbReference>
<evidence type="ECO:0000313" key="14">
    <source>
        <dbReference type="EMBL" id="SDU18186.1"/>
    </source>
</evidence>
<evidence type="ECO:0000259" key="12">
    <source>
        <dbReference type="PROSITE" id="PS50112"/>
    </source>
</evidence>
<dbReference type="InterPro" id="IPR004090">
    <property type="entry name" value="Chemotax_Me-accpt_rcpt"/>
</dbReference>
<dbReference type="PANTHER" id="PTHR43531:SF14">
    <property type="entry name" value="METHYL-ACCEPTING CHEMOTAXIS PROTEIN I-RELATED"/>
    <property type="match status" value="1"/>
</dbReference>
<dbReference type="Pfam" id="PF08447">
    <property type="entry name" value="PAS_3"/>
    <property type="match status" value="1"/>
</dbReference>
<accession>A0A1H2GEM6</accession>
<name>A0A1H2GEM6_9GAMM</name>
<dbReference type="CDD" id="cd00130">
    <property type="entry name" value="PAS"/>
    <property type="match status" value="1"/>
</dbReference>
<feature type="region of interest" description="Disordered" evidence="9">
    <location>
        <begin position="552"/>
        <end position="606"/>
    </location>
</feature>
<dbReference type="InterPro" id="IPR035965">
    <property type="entry name" value="PAS-like_dom_sf"/>
</dbReference>
<organism evidence="14 15">
    <name type="scientific">Geopseudomonas guangdongensis</name>
    <dbReference type="NCBI Taxonomy" id="1245526"/>
    <lineage>
        <taxon>Bacteria</taxon>
        <taxon>Pseudomonadati</taxon>
        <taxon>Pseudomonadota</taxon>
        <taxon>Gammaproteobacteria</taxon>
        <taxon>Pseudomonadales</taxon>
        <taxon>Pseudomonadaceae</taxon>
        <taxon>Geopseudomonas</taxon>
    </lineage>
</organism>
<evidence type="ECO:0000256" key="4">
    <source>
        <dbReference type="ARBA" id="ARBA00022989"/>
    </source>
</evidence>
<keyword evidence="6 8" id="KW-0807">Transducer</keyword>
<dbReference type="SUPFAM" id="SSF58104">
    <property type="entry name" value="Methyl-accepting chemotaxis protein (MCP) signaling domain"/>
    <property type="match status" value="1"/>
</dbReference>
<dbReference type="Gene3D" id="3.30.450.20">
    <property type="entry name" value="PAS domain"/>
    <property type="match status" value="1"/>
</dbReference>
<comment type="subcellular location">
    <subcellularLocation>
        <location evidence="1">Membrane</location>
        <topology evidence="1">Multi-pass membrane protein</topology>
    </subcellularLocation>
</comment>
<protein>
    <submittedName>
        <fullName evidence="14">Methyl-accepting chemotaxis sensory transducer with Pas/Pac sensor</fullName>
    </submittedName>
</protein>
<dbReference type="SMART" id="SM00283">
    <property type="entry name" value="MA"/>
    <property type="match status" value="1"/>
</dbReference>
<evidence type="ECO:0000256" key="2">
    <source>
        <dbReference type="ARBA" id="ARBA00022481"/>
    </source>
</evidence>
<dbReference type="GO" id="GO:0007165">
    <property type="term" value="P:signal transduction"/>
    <property type="evidence" value="ECO:0007669"/>
    <property type="project" value="UniProtKB-KW"/>
</dbReference>
<dbReference type="OrthoDB" id="5675566at2"/>
<evidence type="ECO:0000256" key="9">
    <source>
        <dbReference type="SAM" id="MobiDB-lite"/>
    </source>
</evidence>
<dbReference type="Gene3D" id="1.10.287.950">
    <property type="entry name" value="Methyl-accepting chemotaxis protein"/>
    <property type="match status" value="1"/>
</dbReference>
<evidence type="ECO:0000256" key="1">
    <source>
        <dbReference type="ARBA" id="ARBA00004141"/>
    </source>
</evidence>
<evidence type="ECO:0000256" key="3">
    <source>
        <dbReference type="ARBA" id="ARBA00022692"/>
    </source>
</evidence>
<dbReference type="EMBL" id="LT629780">
    <property type="protein sequence ID" value="SDU18186.1"/>
    <property type="molecule type" value="Genomic_DNA"/>
</dbReference>
<feature type="domain" description="HAMP" evidence="13">
    <location>
        <begin position="247"/>
        <end position="299"/>
    </location>
</feature>
<reference evidence="15" key="1">
    <citation type="submission" date="2016-10" db="EMBL/GenBank/DDBJ databases">
        <authorList>
            <person name="Varghese N."/>
            <person name="Submissions S."/>
        </authorList>
    </citation>
    <scope>NUCLEOTIDE SEQUENCE [LARGE SCALE GENOMIC DNA]</scope>
    <source>
        <strain evidence="15">CCTCC 2012022</strain>
    </source>
</reference>
<dbReference type="AlphaFoldDB" id="A0A1H2GEM6"/>
<dbReference type="GO" id="GO:0005886">
    <property type="term" value="C:plasma membrane"/>
    <property type="evidence" value="ECO:0007669"/>
    <property type="project" value="TreeGrafter"/>
</dbReference>
<sequence>MNDRPQSPTGREYKVGEHQNLLSRTDTQGRITYAAQSFVEVSGYSREELLGAPHSIVRHPDMPKEAFANLWQTLARGEIWVGLVKNRRKNGDYYWVRAHVTPIVESGQVQGYTSVRVKPSEEEIRLAEDTYARLRAGDRRGIRLDNGRIVQTGLAARLQRLHLNSLRARILAALSINAAFLLLALGLVLWRHNALQGELNALDGSNAAAARLLDGVLQAQTGFDYLQVGVLLLTALLGAGAFAWMLRTVRGEIRRATQFAMQIAAGNLAAARDAGSRNEFATLTAMLEVMQRSLGNIATEVNASLGLVRPAAAQVAAGNDDLASRTEQQAASLQQTAASMEQITATVQQNADNARQASQLANSAAVEVRNSGAAMHQVVERMDSITASSQKIAEIVRVIDAIAFQTNILALNASVEAARAGEHGRGFAVVASEVRSLANRSAGAAAEVRQLIERSNQEVGLGAAQVRQAEQAIEAVIEAVIKVNDIMGEIASASDEQNRGIEQVNCAVAQMDEVTQRNAGLVGESARSARTLETQVGELANSIAVLRLAGQGTEGAPAQDTPRPAHKVHHVQPDSRPAPRVHRRHGAAQRTPPLRAPAVAEEWSSF</sequence>
<dbReference type="SUPFAM" id="SSF55785">
    <property type="entry name" value="PYP-like sensor domain (PAS domain)"/>
    <property type="match status" value="1"/>
</dbReference>
<dbReference type="PRINTS" id="PR00260">
    <property type="entry name" value="CHEMTRNSDUCR"/>
</dbReference>
<dbReference type="Proteomes" id="UP000243063">
    <property type="component" value="Chromosome I"/>
</dbReference>
<dbReference type="PROSITE" id="PS50112">
    <property type="entry name" value="PAS"/>
    <property type="match status" value="1"/>
</dbReference>
<feature type="transmembrane region" description="Helical" evidence="10">
    <location>
        <begin position="225"/>
        <end position="246"/>
    </location>
</feature>